<evidence type="ECO:0000259" key="2">
    <source>
        <dbReference type="Pfam" id="PF13439"/>
    </source>
</evidence>
<dbReference type="PANTHER" id="PTHR12526">
    <property type="entry name" value="GLYCOSYLTRANSFERASE"/>
    <property type="match status" value="1"/>
</dbReference>
<evidence type="ECO:0008006" key="4">
    <source>
        <dbReference type="Google" id="ProtNLM"/>
    </source>
</evidence>
<feature type="domain" description="Glycosyltransferase subfamily 4-like N-terminal" evidence="2">
    <location>
        <begin position="19"/>
        <end position="70"/>
    </location>
</feature>
<dbReference type="EMBL" id="UOEN01000203">
    <property type="protein sequence ID" value="VAW14089.1"/>
    <property type="molecule type" value="Genomic_DNA"/>
</dbReference>
<accession>A0A3B0TPC6</accession>
<feature type="domain" description="Glycosyl transferase family 1" evidence="1">
    <location>
        <begin position="82"/>
        <end position="225"/>
    </location>
</feature>
<evidence type="ECO:0000259" key="1">
    <source>
        <dbReference type="Pfam" id="PF00534"/>
    </source>
</evidence>
<protein>
    <recommendedName>
        <fullName evidence="4">Glycosyltransferase</fullName>
    </recommendedName>
</protein>
<dbReference type="GO" id="GO:0016757">
    <property type="term" value="F:glycosyltransferase activity"/>
    <property type="evidence" value="ECO:0007669"/>
    <property type="project" value="InterPro"/>
</dbReference>
<sequence length="264" mass="29971">EQHQQEKGVSFITPEEFQNGKYNIVTRTRKWVERAVAKKADKVIVPSNYLKKIVMMWGVKEKKIKVIYNAFTSKEVVESKKELREEFGFEGHVIFSAGRLVPWKGFELLINIMKDLPDIKLFIVGDGPDKEKLSKKIKELHLGDSVKLTGRLEQNELLKKIKASDLFVLNTGYEGLSHQLLEVMSVGTPIITTNVGGNPEVIENGKDGVLVDYNDKEALNKAIFATLIHKGPPFMDYAKNAVKKLSLFEKERMLKDTVKVLKNV</sequence>
<proteinExistence type="predicted"/>
<feature type="non-terminal residue" evidence="3">
    <location>
        <position position="1"/>
    </location>
</feature>
<gene>
    <name evidence="3" type="ORF">MNBD_BACTEROID05-663</name>
</gene>
<dbReference type="InterPro" id="IPR001296">
    <property type="entry name" value="Glyco_trans_1"/>
</dbReference>
<evidence type="ECO:0000313" key="3">
    <source>
        <dbReference type="EMBL" id="VAW14089.1"/>
    </source>
</evidence>
<dbReference type="Pfam" id="PF00534">
    <property type="entry name" value="Glycos_transf_1"/>
    <property type="match status" value="1"/>
</dbReference>
<dbReference type="Pfam" id="PF13439">
    <property type="entry name" value="Glyco_transf_4"/>
    <property type="match status" value="1"/>
</dbReference>
<dbReference type="InterPro" id="IPR028098">
    <property type="entry name" value="Glyco_trans_4-like_N"/>
</dbReference>
<dbReference type="AlphaFoldDB" id="A0A3B0TPC6"/>
<dbReference type="Gene3D" id="3.40.50.2000">
    <property type="entry name" value="Glycogen Phosphorylase B"/>
    <property type="match status" value="2"/>
</dbReference>
<name>A0A3B0TPC6_9ZZZZ</name>
<dbReference type="SUPFAM" id="SSF53756">
    <property type="entry name" value="UDP-Glycosyltransferase/glycogen phosphorylase"/>
    <property type="match status" value="1"/>
</dbReference>
<dbReference type="CDD" id="cd03801">
    <property type="entry name" value="GT4_PimA-like"/>
    <property type="match status" value="1"/>
</dbReference>
<organism evidence="3">
    <name type="scientific">hydrothermal vent metagenome</name>
    <dbReference type="NCBI Taxonomy" id="652676"/>
    <lineage>
        <taxon>unclassified sequences</taxon>
        <taxon>metagenomes</taxon>
        <taxon>ecological metagenomes</taxon>
    </lineage>
</organism>
<reference evidence="3" key="1">
    <citation type="submission" date="2018-06" db="EMBL/GenBank/DDBJ databases">
        <authorList>
            <person name="Zhirakovskaya E."/>
        </authorList>
    </citation>
    <scope>NUCLEOTIDE SEQUENCE</scope>
</reference>